<name>A0A6G0WZJ4_9STRA</name>
<proteinExistence type="predicted"/>
<protein>
    <recommendedName>
        <fullName evidence="4">Myb/SANT-like domain-containing protein</fullName>
    </recommendedName>
</protein>
<gene>
    <name evidence="2" type="ORF">Ae201684_010059</name>
</gene>
<evidence type="ECO:0000256" key="1">
    <source>
        <dbReference type="SAM" id="MobiDB-lite"/>
    </source>
</evidence>
<keyword evidence="3" id="KW-1185">Reference proteome</keyword>
<reference evidence="2 3" key="1">
    <citation type="submission" date="2019-07" db="EMBL/GenBank/DDBJ databases">
        <title>Genomics analysis of Aphanomyces spp. identifies a new class of oomycete effector associated with host adaptation.</title>
        <authorList>
            <person name="Gaulin E."/>
        </authorList>
    </citation>
    <scope>NUCLEOTIDE SEQUENCE [LARGE SCALE GENOMIC DNA]</scope>
    <source>
        <strain evidence="2 3">ATCC 201684</strain>
    </source>
</reference>
<organism evidence="2 3">
    <name type="scientific">Aphanomyces euteiches</name>
    <dbReference type="NCBI Taxonomy" id="100861"/>
    <lineage>
        <taxon>Eukaryota</taxon>
        <taxon>Sar</taxon>
        <taxon>Stramenopiles</taxon>
        <taxon>Oomycota</taxon>
        <taxon>Saprolegniomycetes</taxon>
        <taxon>Saprolegniales</taxon>
        <taxon>Verrucalvaceae</taxon>
        <taxon>Aphanomyces</taxon>
    </lineage>
</organism>
<dbReference type="EMBL" id="VJMJ01000127">
    <property type="protein sequence ID" value="KAF0732951.1"/>
    <property type="molecule type" value="Genomic_DNA"/>
</dbReference>
<evidence type="ECO:0000313" key="3">
    <source>
        <dbReference type="Proteomes" id="UP000481153"/>
    </source>
</evidence>
<evidence type="ECO:0008006" key="4">
    <source>
        <dbReference type="Google" id="ProtNLM"/>
    </source>
</evidence>
<feature type="region of interest" description="Disordered" evidence="1">
    <location>
        <begin position="168"/>
        <end position="189"/>
    </location>
</feature>
<dbReference type="Proteomes" id="UP000481153">
    <property type="component" value="Unassembled WGS sequence"/>
</dbReference>
<sequence>MAKLPTKKELLERLLALEAGATSPPNDMKKKATWTDEMIQILLDLRLRQFAHVFDGSKSKMQLSIAWEKMTLRFNLLCETSLEPLSLKNKYHSVKAEYSKIRFAQENETGNLTENPIECPTDWYTLVEYLGDKSGLGHREFGSSDRSINASSASLTGDAMEGILSHTSDDESHVESSKRKHEVALEVQRQRKKRKQLKVDIGTGMVQMGETLANCLIEAAKTANTSSHGDSETTKALQGVLSSLEESKSLNTAILQSISENETMNREILQHLQRR</sequence>
<accession>A0A6G0WZJ4</accession>
<dbReference type="VEuPathDB" id="FungiDB:AeMF1_021727"/>
<evidence type="ECO:0000313" key="2">
    <source>
        <dbReference type="EMBL" id="KAF0732951.1"/>
    </source>
</evidence>
<dbReference type="AlphaFoldDB" id="A0A6G0WZJ4"/>
<feature type="compositionally biased region" description="Basic and acidic residues" evidence="1">
    <location>
        <begin position="168"/>
        <end position="177"/>
    </location>
</feature>
<comment type="caution">
    <text evidence="2">The sequence shown here is derived from an EMBL/GenBank/DDBJ whole genome shotgun (WGS) entry which is preliminary data.</text>
</comment>